<protein>
    <recommendedName>
        <fullName evidence="4">AI-2E family transporter</fullName>
    </recommendedName>
</protein>
<dbReference type="RefSeq" id="WP_378593844.1">
    <property type="nucleotide sequence ID" value="NZ_JBHSKD010000029.1"/>
</dbReference>
<feature type="transmembrane region" description="Helical" evidence="1">
    <location>
        <begin position="34"/>
        <end position="54"/>
    </location>
</feature>
<evidence type="ECO:0000256" key="1">
    <source>
        <dbReference type="SAM" id="Phobius"/>
    </source>
</evidence>
<name>A0ABW0BQU3_9ACTN</name>
<dbReference type="EMBL" id="JBHSKD010000029">
    <property type="protein sequence ID" value="MFC5179563.1"/>
    <property type="molecule type" value="Genomic_DNA"/>
</dbReference>
<comment type="caution">
    <text evidence="2">The sequence shown here is derived from an EMBL/GenBank/DDBJ whole genome shotgun (WGS) entry which is preliminary data.</text>
</comment>
<gene>
    <name evidence="2" type="ORF">ACFPGP_23020</name>
</gene>
<keyword evidence="3" id="KW-1185">Reference proteome</keyword>
<accession>A0ABW0BQU3</accession>
<organism evidence="2 3">
    <name type="scientific">Nocardioides taihuensis</name>
    <dbReference type="NCBI Taxonomy" id="1835606"/>
    <lineage>
        <taxon>Bacteria</taxon>
        <taxon>Bacillati</taxon>
        <taxon>Actinomycetota</taxon>
        <taxon>Actinomycetes</taxon>
        <taxon>Propionibacteriales</taxon>
        <taxon>Nocardioidaceae</taxon>
        <taxon>Nocardioides</taxon>
    </lineage>
</organism>
<keyword evidence="1" id="KW-0472">Membrane</keyword>
<evidence type="ECO:0000313" key="2">
    <source>
        <dbReference type="EMBL" id="MFC5179563.1"/>
    </source>
</evidence>
<sequence length="173" mass="17958">MSNDSNLGDSARPGPDAAATIAAPAAPAAPPERVALGLLASLLAVVGGVVLTVVIWRAGYIASITSFVIATGAVYLYTAAAGSPPRKGLVPVVLVIALGVVASFFAIVVSDLLDAYDLYATDAQALGIDKRQFVMDNVFDTELLAEYGKDLGMFVLFAVLGIFSTLRRLWAGR</sequence>
<evidence type="ECO:0000313" key="3">
    <source>
        <dbReference type="Proteomes" id="UP001596087"/>
    </source>
</evidence>
<reference evidence="3" key="1">
    <citation type="journal article" date="2019" name="Int. J. Syst. Evol. Microbiol.">
        <title>The Global Catalogue of Microorganisms (GCM) 10K type strain sequencing project: providing services to taxonomists for standard genome sequencing and annotation.</title>
        <authorList>
            <consortium name="The Broad Institute Genomics Platform"/>
            <consortium name="The Broad Institute Genome Sequencing Center for Infectious Disease"/>
            <person name="Wu L."/>
            <person name="Ma J."/>
        </authorList>
    </citation>
    <scope>NUCLEOTIDE SEQUENCE [LARGE SCALE GENOMIC DNA]</scope>
    <source>
        <strain evidence="3">DFY41</strain>
    </source>
</reference>
<keyword evidence="1" id="KW-0812">Transmembrane</keyword>
<feature type="transmembrane region" description="Helical" evidence="1">
    <location>
        <begin position="89"/>
        <end position="109"/>
    </location>
</feature>
<keyword evidence="1" id="KW-1133">Transmembrane helix</keyword>
<feature type="transmembrane region" description="Helical" evidence="1">
    <location>
        <begin position="151"/>
        <end position="170"/>
    </location>
</feature>
<feature type="transmembrane region" description="Helical" evidence="1">
    <location>
        <begin position="60"/>
        <end position="77"/>
    </location>
</feature>
<proteinExistence type="predicted"/>
<dbReference type="Proteomes" id="UP001596087">
    <property type="component" value="Unassembled WGS sequence"/>
</dbReference>
<evidence type="ECO:0008006" key="4">
    <source>
        <dbReference type="Google" id="ProtNLM"/>
    </source>
</evidence>